<evidence type="ECO:0000313" key="3">
    <source>
        <dbReference type="Proteomes" id="UP000828390"/>
    </source>
</evidence>
<name>A0A9D4J4M3_DREPO</name>
<keyword evidence="3" id="KW-1185">Reference proteome</keyword>
<dbReference type="AlphaFoldDB" id="A0A9D4J4M3"/>
<proteinExistence type="predicted"/>
<sequence length="227" mass="26012">MIGQKLKTAPTTDGHVFQQIGTTFGLLTKFHEDGTRNVASRCLRANVNGRTDIRQIKTSHKSSPEQSGVDAKKYPTTELIRRRNAGEPLEDNEDKNALPRGKNTWTDYIVYWCNGVSVPTRWFPDDNSRTLMPRIMKLHRERERDREREERRERERERKRGGGGREGRVGRGGREWSEGGVEVVRVRGVFLSRSLFRAPSSSLSLLAPALSSRERERKCSANIGHWI</sequence>
<dbReference type="Proteomes" id="UP000828390">
    <property type="component" value="Unassembled WGS sequence"/>
</dbReference>
<protein>
    <submittedName>
        <fullName evidence="2">Uncharacterized protein</fullName>
    </submittedName>
</protein>
<comment type="caution">
    <text evidence="2">The sequence shown here is derived from an EMBL/GenBank/DDBJ whole genome shotgun (WGS) entry which is preliminary data.</text>
</comment>
<organism evidence="2 3">
    <name type="scientific">Dreissena polymorpha</name>
    <name type="common">Zebra mussel</name>
    <name type="synonym">Mytilus polymorpha</name>
    <dbReference type="NCBI Taxonomy" id="45954"/>
    <lineage>
        <taxon>Eukaryota</taxon>
        <taxon>Metazoa</taxon>
        <taxon>Spiralia</taxon>
        <taxon>Lophotrochozoa</taxon>
        <taxon>Mollusca</taxon>
        <taxon>Bivalvia</taxon>
        <taxon>Autobranchia</taxon>
        <taxon>Heteroconchia</taxon>
        <taxon>Euheterodonta</taxon>
        <taxon>Imparidentia</taxon>
        <taxon>Neoheterodontei</taxon>
        <taxon>Myida</taxon>
        <taxon>Dreissenoidea</taxon>
        <taxon>Dreissenidae</taxon>
        <taxon>Dreissena</taxon>
    </lineage>
</organism>
<accession>A0A9D4J4M3</accession>
<dbReference type="EMBL" id="JAIWYP010000007">
    <property type="protein sequence ID" value="KAH3795799.1"/>
    <property type="molecule type" value="Genomic_DNA"/>
</dbReference>
<gene>
    <name evidence="2" type="ORF">DPMN_149360</name>
</gene>
<reference evidence="2" key="1">
    <citation type="journal article" date="2019" name="bioRxiv">
        <title>The Genome of the Zebra Mussel, Dreissena polymorpha: A Resource for Invasive Species Research.</title>
        <authorList>
            <person name="McCartney M.A."/>
            <person name="Auch B."/>
            <person name="Kono T."/>
            <person name="Mallez S."/>
            <person name="Zhang Y."/>
            <person name="Obille A."/>
            <person name="Becker A."/>
            <person name="Abrahante J.E."/>
            <person name="Garbe J."/>
            <person name="Badalamenti J.P."/>
            <person name="Herman A."/>
            <person name="Mangelson H."/>
            <person name="Liachko I."/>
            <person name="Sullivan S."/>
            <person name="Sone E.D."/>
            <person name="Koren S."/>
            <person name="Silverstein K.A.T."/>
            <person name="Beckman K.B."/>
            <person name="Gohl D.M."/>
        </authorList>
    </citation>
    <scope>NUCLEOTIDE SEQUENCE</scope>
    <source>
        <strain evidence="2">Duluth1</strain>
        <tissue evidence="2">Whole animal</tissue>
    </source>
</reference>
<reference evidence="2" key="2">
    <citation type="submission" date="2020-11" db="EMBL/GenBank/DDBJ databases">
        <authorList>
            <person name="McCartney M.A."/>
            <person name="Auch B."/>
            <person name="Kono T."/>
            <person name="Mallez S."/>
            <person name="Becker A."/>
            <person name="Gohl D.M."/>
            <person name="Silverstein K.A.T."/>
            <person name="Koren S."/>
            <person name="Bechman K.B."/>
            <person name="Herman A."/>
            <person name="Abrahante J.E."/>
            <person name="Garbe J."/>
        </authorList>
    </citation>
    <scope>NUCLEOTIDE SEQUENCE</scope>
    <source>
        <strain evidence="2">Duluth1</strain>
        <tissue evidence="2">Whole animal</tissue>
    </source>
</reference>
<feature type="region of interest" description="Disordered" evidence="1">
    <location>
        <begin position="140"/>
        <end position="174"/>
    </location>
</feature>
<evidence type="ECO:0000313" key="2">
    <source>
        <dbReference type="EMBL" id="KAH3795799.1"/>
    </source>
</evidence>
<evidence type="ECO:0000256" key="1">
    <source>
        <dbReference type="SAM" id="MobiDB-lite"/>
    </source>
</evidence>